<dbReference type="Gene3D" id="2.60.450.10">
    <property type="entry name" value="Lipopolysaccharide (LPS) transport protein A like domain"/>
    <property type="match status" value="1"/>
</dbReference>
<reference evidence="3" key="1">
    <citation type="submission" date="2019-12" db="EMBL/GenBank/DDBJ databases">
        <title>High-Quality draft genome sequences of three cyanobacteria isolated from the limestone walls of the Old Cathedral of Coimbra.</title>
        <authorList>
            <person name="Tiago I."/>
            <person name="Soares F."/>
            <person name="Portugal A."/>
        </authorList>
    </citation>
    <scope>NUCLEOTIDE SEQUENCE [LARGE SCALE GENOMIC DNA]</scope>
    <source>
        <strain evidence="3">C</strain>
    </source>
</reference>
<gene>
    <name evidence="3" type="ORF">GS597_08755</name>
</gene>
<dbReference type="GO" id="GO:0015920">
    <property type="term" value="P:lipopolysaccharide transport"/>
    <property type="evidence" value="ECO:0007669"/>
    <property type="project" value="TreeGrafter"/>
</dbReference>
<dbReference type="RefSeq" id="WP_161825063.1">
    <property type="nucleotide sequence ID" value="NZ_WVIC01000014.1"/>
</dbReference>
<comment type="caution">
    <text evidence="3">The sequence shown here is derived from an EMBL/GenBank/DDBJ whole genome shotgun (WGS) entry which is preliminary data.</text>
</comment>
<dbReference type="Proteomes" id="UP000607397">
    <property type="component" value="Unassembled WGS sequence"/>
</dbReference>
<sequence length="130" mass="14781">MVKIRQGWMVLGVVLVLLGGMNRWVQQTPAMAQRQNQPFTLRADVQQANLKTGVVTAQGNVQLSYPTWDMQATADQAQYFSQERRIILSGNVTVLQSGNRLQAEVITYFFDEGRFVAQPQEQQQVEAIFY</sequence>
<keyword evidence="1" id="KW-0732">Signal</keyword>
<dbReference type="GO" id="GO:0030288">
    <property type="term" value="C:outer membrane-bounded periplasmic space"/>
    <property type="evidence" value="ECO:0007669"/>
    <property type="project" value="TreeGrafter"/>
</dbReference>
<dbReference type="EMBL" id="WVIC01000014">
    <property type="protein sequence ID" value="NCJ06591.1"/>
    <property type="molecule type" value="Genomic_DNA"/>
</dbReference>
<dbReference type="InterPro" id="IPR052037">
    <property type="entry name" value="LPS_export_LptA"/>
</dbReference>
<dbReference type="Pfam" id="PF03968">
    <property type="entry name" value="LptD_N"/>
    <property type="match status" value="1"/>
</dbReference>
<name>A0A8K2A776_9CYAN</name>
<feature type="domain" description="Organic solvent tolerance-like N-terminal" evidence="2">
    <location>
        <begin position="69"/>
        <end position="113"/>
    </location>
</feature>
<protein>
    <submittedName>
        <fullName evidence="3">Organic solvent tolerance protein OstA</fullName>
    </submittedName>
</protein>
<evidence type="ECO:0000313" key="4">
    <source>
        <dbReference type="Proteomes" id="UP000607397"/>
    </source>
</evidence>
<dbReference type="PANTHER" id="PTHR36504:SF1">
    <property type="entry name" value="LIPOPOLYSACCHARIDE EXPORT SYSTEM PROTEIN LPTA"/>
    <property type="match status" value="1"/>
</dbReference>
<evidence type="ECO:0000259" key="2">
    <source>
        <dbReference type="Pfam" id="PF03968"/>
    </source>
</evidence>
<proteinExistence type="predicted"/>
<dbReference type="PANTHER" id="PTHR36504">
    <property type="entry name" value="LIPOPOLYSACCHARIDE EXPORT SYSTEM PROTEIN LPTA"/>
    <property type="match status" value="1"/>
</dbReference>
<dbReference type="GO" id="GO:0009279">
    <property type="term" value="C:cell outer membrane"/>
    <property type="evidence" value="ECO:0007669"/>
    <property type="project" value="TreeGrafter"/>
</dbReference>
<evidence type="ECO:0000313" key="3">
    <source>
        <dbReference type="EMBL" id="NCJ06591.1"/>
    </source>
</evidence>
<accession>A0A8K2A776</accession>
<evidence type="ECO:0000256" key="1">
    <source>
        <dbReference type="ARBA" id="ARBA00022729"/>
    </source>
</evidence>
<dbReference type="AlphaFoldDB" id="A0A8K2A776"/>
<dbReference type="GO" id="GO:0017089">
    <property type="term" value="F:glycolipid transfer activity"/>
    <property type="evidence" value="ECO:0007669"/>
    <property type="project" value="TreeGrafter"/>
</dbReference>
<dbReference type="InterPro" id="IPR005653">
    <property type="entry name" value="OstA-like_N"/>
</dbReference>
<organism evidence="3 4">
    <name type="scientific">Petrachloros mirabilis ULC683</name>
    <dbReference type="NCBI Taxonomy" id="2781853"/>
    <lineage>
        <taxon>Bacteria</taxon>
        <taxon>Bacillati</taxon>
        <taxon>Cyanobacteriota</taxon>
        <taxon>Cyanophyceae</taxon>
        <taxon>Synechococcales</taxon>
        <taxon>Petrachlorosaceae</taxon>
        <taxon>Petrachloros</taxon>
        <taxon>Petrachloros mirabilis</taxon>
    </lineage>
</organism>
<keyword evidence="4" id="KW-1185">Reference proteome</keyword>